<dbReference type="Pfam" id="PF00975">
    <property type="entry name" value="Thioesterase"/>
    <property type="match status" value="1"/>
</dbReference>
<dbReference type="AlphaFoldDB" id="A0AAJ6GU29"/>
<dbReference type="Proteomes" id="UP001228059">
    <property type="component" value="Chromosome"/>
</dbReference>
<reference evidence="2 3" key="1">
    <citation type="submission" date="2023-05" db="EMBL/GenBank/DDBJ databases">
        <title>Complete Genome Resource of Xanthomonas oryzae pv. leersiae Strain YNJC Isolated From Plateau Japonica Rice in Southwest China.</title>
        <authorList>
            <person name="Aa X."/>
            <person name="Mei L."/>
            <person name="Liu P."/>
            <person name="Yang Y."/>
            <person name="Tang C."/>
            <person name="Zhang F."/>
            <person name="Dong C."/>
            <person name="Wang B."/>
            <person name="Chen X."/>
            <person name="Dai L."/>
        </authorList>
    </citation>
    <scope>NUCLEOTIDE SEQUENCE [LARGE SCALE GENOMIC DNA]</scope>
    <source>
        <strain evidence="2 3">YNJC</strain>
    </source>
</reference>
<dbReference type="InterPro" id="IPR001031">
    <property type="entry name" value="Thioesterase"/>
</dbReference>
<accession>A0AAJ6GU29</accession>
<organism evidence="2 3">
    <name type="scientific">Xanthomonas oryzae pv. leersiae</name>
    <dbReference type="NCBI Taxonomy" id="3112258"/>
    <lineage>
        <taxon>Bacteria</taxon>
        <taxon>Pseudomonadati</taxon>
        <taxon>Pseudomonadota</taxon>
        <taxon>Gammaproteobacteria</taxon>
        <taxon>Lysobacterales</taxon>
        <taxon>Lysobacteraceae</taxon>
        <taxon>Xanthomonas</taxon>
    </lineage>
</organism>
<dbReference type="SUPFAM" id="SSF53474">
    <property type="entry name" value="alpha/beta-Hydrolases"/>
    <property type="match status" value="1"/>
</dbReference>
<dbReference type="SMART" id="SM00824">
    <property type="entry name" value="PKS_TE"/>
    <property type="match status" value="1"/>
</dbReference>
<proteinExistence type="predicted"/>
<keyword evidence="2" id="KW-0378">Hydrolase</keyword>
<evidence type="ECO:0000259" key="1">
    <source>
        <dbReference type="SMART" id="SM00824"/>
    </source>
</evidence>
<dbReference type="Gene3D" id="3.40.50.1820">
    <property type="entry name" value="alpha/beta hydrolase"/>
    <property type="match status" value="1"/>
</dbReference>
<sequence>MLDLTQSNGALVAEIAEQLIGHDRAPTFVGALAKEGSCACTQCLWLNVLASQGPRAGDWVELHWIDPQVGWSRALGAAAIQHHVGGVRNADVHPFRLQHGDNPAPVLCLPGAGASCAGLLELASSLGRHWNVFGVDPRGLDGLRAPHVSVEAAAAACLQAIARWDTEVPVHLIGHSHGGWLAFELGLRMCDRGCPPASLTLIDSRAPSEREVPDEVSQTTVIEQLLEVYSMAAGKRLPVTANALAGLDQASVLDRLHGALVSVGMLPARSSPQLLDGPIRAFGRCVRSSYIPRRSYPWPVGFVLLNERSNAQEQALAYIAQWRRYAPHGQFWRGDGDHMSVLRRPAVTTFAAWWNARANLAVER</sequence>
<evidence type="ECO:0000313" key="2">
    <source>
        <dbReference type="EMBL" id="WIX07837.1"/>
    </source>
</evidence>
<dbReference type="EMBL" id="CP127225">
    <property type="protein sequence ID" value="WIX07837.1"/>
    <property type="molecule type" value="Genomic_DNA"/>
</dbReference>
<dbReference type="InterPro" id="IPR020802">
    <property type="entry name" value="TesA-like"/>
</dbReference>
<dbReference type="GO" id="GO:0016787">
    <property type="term" value="F:hydrolase activity"/>
    <property type="evidence" value="ECO:0007669"/>
    <property type="project" value="UniProtKB-KW"/>
</dbReference>
<gene>
    <name evidence="2" type="ORF">QN060_07365</name>
</gene>
<dbReference type="InterPro" id="IPR029058">
    <property type="entry name" value="AB_hydrolase_fold"/>
</dbReference>
<name>A0AAJ6GU29_9XANT</name>
<dbReference type="RefSeq" id="WP_285957221.1">
    <property type="nucleotide sequence ID" value="NZ_CP127225.1"/>
</dbReference>
<evidence type="ECO:0000313" key="3">
    <source>
        <dbReference type="Proteomes" id="UP001228059"/>
    </source>
</evidence>
<protein>
    <submittedName>
        <fullName evidence="2">Alpha/beta fold hydrolase</fullName>
    </submittedName>
</protein>
<feature type="domain" description="Thioesterase TesA-like" evidence="1">
    <location>
        <begin position="107"/>
        <end position="354"/>
    </location>
</feature>